<comment type="caution">
    <text evidence="2">The sequence shown here is derived from an EMBL/GenBank/DDBJ whole genome shotgun (WGS) entry which is preliminary data.</text>
</comment>
<dbReference type="RefSeq" id="XP_056075841.1">
    <property type="nucleotide sequence ID" value="XM_056209019.1"/>
</dbReference>
<keyword evidence="3" id="KW-1185">Reference proteome</keyword>
<name>A0A9W8XWY5_9PLEO</name>
<evidence type="ECO:0000256" key="1">
    <source>
        <dbReference type="SAM" id="MobiDB-lite"/>
    </source>
</evidence>
<dbReference type="Proteomes" id="UP001140513">
    <property type="component" value="Unassembled WGS sequence"/>
</dbReference>
<feature type="compositionally biased region" description="Basic and acidic residues" evidence="1">
    <location>
        <begin position="93"/>
        <end position="113"/>
    </location>
</feature>
<evidence type="ECO:0000313" key="2">
    <source>
        <dbReference type="EMBL" id="KAJ4359639.1"/>
    </source>
</evidence>
<protein>
    <submittedName>
        <fullName evidence="2">Uncharacterized protein</fullName>
    </submittedName>
</protein>
<dbReference type="OrthoDB" id="3799723at2759"/>
<gene>
    <name evidence="2" type="ORF">N0V89_000194</name>
</gene>
<dbReference type="EMBL" id="JAPEUX010000001">
    <property type="protein sequence ID" value="KAJ4359639.1"/>
    <property type="molecule type" value="Genomic_DNA"/>
</dbReference>
<accession>A0A9W8XWY5</accession>
<sequence>MSSSARLYERLAQIPDDPEDPESLEDVIVCAFGAFERYYVCWKTRGGAYRQDGYDLPLNLKEFLFEKADERDFASLQVVFGRGSEFFASDSNGKLEYKEPEPEKKEPTPEELVEKRVLRRSRTISFMRPRSDESNRQNFPDLESQSPAISGIKRIARKSGLRFLDKPTAVVAAFKYPDYNPIQAILILRKQKRRCDKRVGRRRHPNRSSADPSVCSIYEKTTTLEYVLQRWTYSTNTGGKASSTTISITTTSLTTRTICTYVPNFDTCKAVVSGKAVDVKIRDDILIITPTEQPLATRSISPPFQLPDQTESPMATEEPHPLLSLQEAKAAARMSPISDRSAPLSLHITKSSVTTTPISQVAAPVIENSPPPALSIQIISTTVQTSPISPTSTPVVSTAAYTLPPALSMHFSAISTTPIEPSPPPALGADTAAIPVSISTSSTSTQTSPLPSPLRTALGPLRIDTGVAAPSFPQHSYSFSTSSSALDIETPQDYPRGEEYYEQGYYEPPPVTMGRMMDYYSKPGYQLGASLFGGYYAMEPMIEDEGEGELTEWERANGRGY</sequence>
<reference evidence="2" key="1">
    <citation type="submission" date="2022-10" db="EMBL/GenBank/DDBJ databases">
        <title>Tapping the CABI collections for fungal endophytes: first genome assemblies for Collariella, Neodidymelliopsis, Ascochyta clinopodiicola, Didymella pomorum, Didymosphaeria variabile, Neocosmospora piperis and Neocucurbitaria cava.</title>
        <authorList>
            <person name="Hill R."/>
        </authorList>
    </citation>
    <scope>NUCLEOTIDE SEQUENCE</scope>
    <source>
        <strain evidence="2">IMI 356815</strain>
    </source>
</reference>
<feature type="region of interest" description="Disordered" evidence="1">
    <location>
        <begin position="91"/>
        <end position="113"/>
    </location>
</feature>
<organism evidence="2 3">
    <name type="scientific">Didymosphaeria variabile</name>
    <dbReference type="NCBI Taxonomy" id="1932322"/>
    <lineage>
        <taxon>Eukaryota</taxon>
        <taxon>Fungi</taxon>
        <taxon>Dikarya</taxon>
        <taxon>Ascomycota</taxon>
        <taxon>Pezizomycotina</taxon>
        <taxon>Dothideomycetes</taxon>
        <taxon>Pleosporomycetidae</taxon>
        <taxon>Pleosporales</taxon>
        <taxon>Massarineae</taxon>
        <taxon>Didymosphaeriaceae</taxon>
        <taxon>Didymosphaeria</taxon>
    </lineage>
</organism>
<proteinExistence type="predicted"/>
<evidence type="ECO:0000313" key="3">
    <source>
        <dbReference type="Proteomes" id="UP001140513"/>
    </source>
</evidence>
<dbReference type="GeneID" id="80903724"/>
<dbReference type="AlphaFoldDB" id="A0A9W8XWY5"/>